<accession>A0A2N1MBV8</accession>
<dbReference type="Proteomes" id="UP000233469">
    <property type="component" value="Unassembled WGS sequence"/>
</dbReference>
<evidence type="ECO:0000313" key="2">
    <source>
        <dbReference type="EMBL" id="PKK59104.1"/>
    </source>
</evidence>
<dbReference type="EMBL" id="LLXL01003219">
    <property type="protein sequence ID" value="PKK59104.1"/>
    <property type="molecule type" value="Genomic_DNA"/>
</dbReference>
<protein>
    <submittedName>
        <fullName evidence="2">Uncharacterized protein</fullName>
    </submittedName>
</protein>
<feature type="compositionally biased region" description="Polar residues" evidence="1">
    <location>
        <begin position="94"/>
        <end position="116"/>
    </location>
</feature>
<comment type="caution">
    <text evidence="2">The sequence shown here is derived from an EMBL/GenBank/DDBJ whole genome shotgun (WGS) entry which is preliminary data.</text>
</comment>
<proteinExistence type="predicted"/>
<name>A0A2N1MBV8_9GLOM</name>
<organism evidence="2 3">
    <name type="scientific">Rhizophagus irregularis</name>
    <dbReference type="NCBI Taxonomy" id="588596"/>
    <lineage>
        <taxon>Eukaryota</taxon>
        <taxon>Fungi</taxon>
        <taxon>Fungi incertae sedis</taxon>
        <taxon>Mucoromycota</taxon>
        <taxon>Glomeromycotina</taxon>
        <taxon>Glomeromycetes</taxon>
        <taxon>Glomerales</taxon>
        <taxon>Glomeraceae</taxon>
        <taxon>Rhizophagus</taxon>
    </lineage>
</organism>
<evidence type="ECO:0000256" key="1">
    <source>
        <dbReference type="SAM" id="MobiDB-lite"/>
    </source>
</evidence>
<feature type="compositionally biased region" description="Polar residues" evidence="1">
    <location>
        <begin position="75"/>
        <end position="86"/>
    </location>
</feature>
<feature type="region of interest" description="Disordered" evidence="1">
    <location>
        <begin position="57"/>
        <end position="124"/>
    </location>
</feature>
<evidence type="ECO:0000313" key="3">
    <source>
        <dbReference type="Proteomes" id="UP000233469"/>
    </source>
</evidence>
<reference evidence="2 3" key="2">
    <citation type="submission" date="2017-10" db="EMBL/GenBank/DDBJ databases">
        <title>Extensive intraspecific genome diversity in a model arbuscular mycorrhizal fungus.</title>
        <authorList>
            <person name="Chen E.C.H."/>
            <person name="Morin E."/>
            <person name="Baudet D."/>
            <person name="Noel J."/>
            <person name="Ndikumana S."/>
            <person name="Charron P."/>
            <person name="St-Onge C."/>
            <person name="Giorgi J."/>
            <person name="Grigoriev I.V."/>
            <person name="Roux C."/>
            <person name="Martin F.M."/>
            <person name="Corradi N."/>
        </authorList>
    </citation>
    <scope>NUCLEOTIDE SEQUENCE [LARGE SCALE GENOMIC DNA]</scope>
    <source>
        <strain evidence="2 3">C2</strain>
    </source>
</reference>
<reference evidence="2 3" key="1">
    <citation type="submission" date="2016-04" db="EMBL/GenBank/DDBJ databases">
        <title>Genome analyses suggest a sexual origin of heterokaryosis in a supposedly ancient asexual fungus.</title>
        <authorList>
            <person name="Ropars J."/>
            <person name="Sedzielewska K."/>
            <person name="Noel J."/>
            <person name="Charron P."/>
            <person name="Farinelli L."/>
            <person name="Marton T."/>
            <person name="Kruger M."/>
            <person name="Pelin A."/>
            <person name="Brachmann A."/>
            <person name="Corradi N."/>
        </authorList>
    </citation>
    <scope>NUCLEOTIDE SEQUENCE [LARGE SCALE GENOMIC DNA]</scope>
    <source>
        <strain evidence="2 3">C2</strain>
    </source>
</reference>
<dbReference type="AlphaFoldDB" id="A0A2N1MBV8"/>
<sequence length="124" mass="14040">MSSSTEWSDAQLRLLINERKQRNSERQKDIGKNYPSINNITRVLEEKVGRAHLQNLQQLPLPKQRQVNKHPPPQNNQRSPGESSSPKVVKNSKETPTLPSFSQNANVIDVTINNNYAGAPEEED</sequence>
<gene>
    <name evidence="2" type="ORF">RhiirC2_795312</name>
</gene>